<accession>A0A344TKT6</accession>
<dbReference type="PANTHER" id="PTHR47649">
    <property type="entry name" value="RIBONUCLEASE D"/>
    <property type="match status" value="1"/>
</dbReference>
<name>A0A344TKT6_9BACT</name>
<dbReference type="GO" id="GO:0006139">
    <property type="term" value="P:nucleobase-containing compound metabolic process"/>
    <property type="evidence" value="ECO:0007669"/>
    <property type="project" value="InterPro"/>
</dbReference>
<dbReference type="InterPro" id="IPR044876">
    <property type="entry name" value="HRDC_dom_sf"/>
</dbReference>
<dbReference type="OrthoDB" id="9800549at2"/>
<dbReference type="InterPro" id="IPR010997">
    <property type="entry name" value="HRDC-like_sf"/>
</dbReference>
<sequence length="415" mass="48195">MPVFKSGNFGIFFLFFGWGCRQNDVVFAIFDAMSIPLIIQTQEAFEKVVEHLSGLEAFAIDTEFDHNHYAYGFTLCLIQIATPDTCYLIDPFAIADLTPLWRVLESETSEKIFHDCGEDLRLLHLHGCSPRNIFDTSVAAKMLSLEKIGLSSVLFELLGVESSKTKQQSNWLKRPLLPMQLEYAANDVIHLPALRKLTAERLQAQNRWEWFEQMMRVVEQKDYSPKSKETFLSPKEQRDFTPFQQYILNELYRFRDEQAKRINKPHYQVFSEKIVYQVMEHPVVLNDWMNLKGIHYRIQNESVAEQFRGVLEQAEAAAKAQLLSTQKRVPTGQEIAEWQRKSTRYNRLREHVFLPIKRWIEECYGAHFAPYVLSNETIGILIGGEMKLSEINPAFQQSIIREAAQTLNIDISAFE</sequence>
<dbReference type="InterPro" id="IPR012337">
    <property type="entry name" value="RNaseH-like_sf"/>
</dbReference>
<dbReference type="Pfam" id="PF01612">
    <property type="entry name" value="DNA_pol_A_exo1"/>
    <property type="match status" value="1"/>
</dbReference>
<dbReference type="GO" id="GO:0003676">
    <property type="term" value="F:nucleic acid binding"/>
    <property type="evidence" value="ECO:0007669"/>
    <property type="project" value="InterPro"/>
</dbReference>
<dbReference type="Proteomes" id="UP000251993">
    <property type="component" value="Chromosome"/>
</dbReference>
<feature type="domain" description="3'-5' exonuclease" evidence="1">
    <location>
        <begin position="36"/>
        <end position="203"/>
    </location>
</feature>
<organism evidence="2 3">
    <name type="scientific">Runella rosea</name>
    <dbReference type="NCBI Taxonomy" id="2259595"/>
    <lineage>
        <taxon>Bacteria</taxon>
        <taxon>Pseudomonadati</taxon>
        <taxon>Bacteroidota</taxon>
        <taxon>Cytophagia</taxon>
        <taxon>Cytophagales</taxon>
        <taxon>Spirosomataceae</taxon>
        <taxon>Runella</taxon>
    </lineage>
</organism>
<gene>
    <name evidence="2" type="ORF">DR864_16625</name>
</gene>
<keyword evidence="3" id="KW-1185">Reference proteome</keyword>
<dbReference type="Gene3D" id="3.30.420.10">
    <property type="entry name" value="Ribonuclease H-like superfamily/Ribonuclease H"/>
    <property type="match status" value="1"/>
</dbReference>
<dbReference type="SUPFAM" id="SSF47819">
    <property type="entry name" value="HRDC-like"/>
    <property type="match status" value="1"/>
</dbReference>
<dbReference type="SUPFAM" id="SSF53098">
    <property type="entry name" value="Ribonuclease H-like"/>
    <property type="match status" value="1"/>
</dbReference>
<dbReference type="GO" id="GO:0000166">
    <property type="term" value="F:nucleotide binding"/>
    <property type="evidence" value="ECO:0007669"/>
    <property type="project" value="InterPro"/>
</dbReference>
<dbReference type="EMBL" id="CP030850">
    <property type="protein sequence ID" value="AXE19257.1"/>
    <property type="molecule type" value="Genomic_DNA"/>
</dbReference>
<dbReference type="AlphaFoldDB" id="A0A344TKT6"/>
<protein>
    <recommendedName>
        <fullName evidence="1">3'-5' exonuclease domain-containing protein</fullName>
    </recommendedName>
</protein>
<dbReference type="SMART" id="SM00474">
    <property type="entry name" value="35EXOc"/>
    <property type="match status" value="1"/>
</dbReference>
<reference evidence="2 3" key="1">
    <citation type="submission" date="2018-07" db="EMBL/GenBank/DDBJ databases">
        <title>Genome sequencing of Runella.</title>
        <authorList>
            <person name="Baek M.-G."/>
            <person name="Yi H."/>
        </authorList>
    </citation>
    <scope>NUCLEOTIDE SEQUENCE [LARGE SCALE GENOMIC DNA]</scope>
    <source>
        <strain evidence="2 3">HYN0085</strain>
    </source>
</reference>
<dbReference type="PANTHER" id="PTHR47649:SF1">
    <property type="entry name" value="RIBONUCLEASE D"/>
    <property type="match status" value="1"/>
</dbReference>
<evidence type="ECO:0000259" key="1">
    <source>
        <dbReference type="SMART" id="SM00474"/>
    </source>
</evidence>
<evidence type="ECO:0000313" key="3">
    <source>
        <dbReference type="Proteomes" id="UP000251993"/>
    </source>
</evidence>
<proteinExistence type="predicted"/>
<evidence type="ECO:0000313" key="2">
    <source>
        <dbReference type="EMBL" id="AXE19257.1"/>
    </source>
</evidence>
<dbReference type="CDD" id="cd06142">
    <property type="entry name" value="RNaseD_exo"/>
    <property type="match status" value="1"/>
</dbReference>
<dbReference type="InterPro" id="IPR051086">
    <property type="entry name" value="RNase_D-like"/>
</dbReference>
<dbReference type="GO" id="GO:0008408">
    <property type="term" value="F:3'-5' exonuclease activity"/>
    <property type="evidence" value="ECO:0007669"/>
    <property type="project" value="InterPro"/>
</dbReference>
<dbReference type="KEGG" id="run:DR864_16625"/>
<dbReference type="InterPro" id="IPR036397">
    <property type="entry name" value="RNaseH_sf"/>
</dbReference>
<dbReference type="InterPro" id="IPR002562">
    <property type="entry name" value="3'-5'_exonuclease_dom"/>
</dbReference>
<dbReference type="Gene3D" id="1.10.150.80">
    <property type="entry name" value="HRDC domain"/>
    <property type="match status" value="1"/>
</dbReference>